<sequence>MYKLMIVDDEYMILEGMKRLFDYSALGIELVYTTDSSREALNYALTHDLDMILTDISMPDLTGLELIATIKERSPDVAFIIMSGFQEFDYARQAVSLGVKDYLVKPINKQELRQLLETIVAQRMHKSQQAQAFLRGDKVTIQDLKEQLRVSQVYVVVSREDIPTALVSVLRHVDQDALFFSLCEEPQQACIYQEELLVTSTMYAIKESVKASLFYEKAVSADEQVMPVYQDLYPLIKTGDIQGILDQLPLLKQEFNDKCPPVHLTRQFFIQLMVDSYQQFNRISNEDIAPLYTNAKQCQTLEQLVEEVIQRLLGLITQHKYNSHVGQVLDIIRQEYQKELTLKLVSERLFLNAVYLGQIIKKETGSTFSELLNQERIRIAQSLLLSTNDNIEDICFQVGYTNIGYFYKIFKRLCQESPKSYREQIRSRKETSLS</sequence>
<proteinExistence type="predicted"/>
<dbReference type="Pfam" id="PF00072">
    <property type="entry name" value="Response_reg"/>
    <property type="match status" value="1"/>
</dbReference>
<evidence type="ECO:0000256" key="8">
    <source>
        <dbReference type="PROSITE-ProRule" id="PRU00169"/>
    </source>
</evidence>
<evidence type="ECO:0000259" key="10">
    <source>
        <dbReference type="PROSITE" id="PS50110"/>
    </source>
</evidence>
<dbReference type="EMBL" id="JBHSOJ010000016">
    <property type="protein sequence ID" value="MFC5631165.1"/>
    <property type="molecule type" value="Genomic_DNA"/>
</dbReference>
<dbReference type="InterPro" id="IPR001789">
    <property type="entry name" value="Sig_transdc_resp-reg_receiver"/>
</dbReference>
<evidence type="ECO:0000259" key="9">
    <source>
        <dbReference type="PROSITE" id="PS01124"/>
    </source>
</evidence>
<name>A0ABW0UG03_9STRE</name>
<evidence type="ECO:0000256" key="4">
    <source>
        <dbReference type="ARBA" id="ARBA00023012"/>
    </source>
</evidence>
<dbReference type="PROSITE" id="PS50110">
    <property type="entry name" value="RESPONSE_REGULATORY"/>
    <property type="match status" value="1"/>
</dbReference>
<dbReference type="PANTHER" id="PTHR42713">
    <property type="entry name" value="HISTIDINE KINASE-RELATED"/>
    <property type="match status" value="1"/>
</dbReference>
<evidence type="ECO:0000256" key="3">
    <source>
        <dbReference type="ARBA" id="ARBA00022553"/>
    </source>
</evidence>
<keyword evidence="6" id="KW-0238">DNA-binding</keyword>
<dbReference type="SUPFAM" id="SSF46689">
    <property type="entry name" value="Homeodomain-like"/>
    <property type="match status" value="1"/>
</dbReference>
<evidence type="ECO:0000256" key="2">
    <source>
        <dbReference type="ARBA" id="ARBA00022490"/>
    </source>
</evidence>
<dbReference type="PROSITE" id="PS00041">
    <property type="entry name" value="HTH_ARAC_FAMILY_1"/>
    <property type="match status" value="1"/>
</dbReference>
<comment type="caution">
    <text evidence="11">The sequence shown here is derived from an EMBL/GenBank/DDBJ whole genome shotgun (WGS) entry which is preliminary data.</text>
</comment>
<dbReference type="PROSITE" id="PS01124">
    <property type="entry name" value="HTH_ARAC_FAMILY_2"/>
    <property type="match status" value="1"/>
</dbReference>
<evidence type="ECO:0000256" key="5">
    <source>
        <dbReference type="ARBA" id="ARBA00023015"/>
    </source>
</evidence>
<dbReference type="InterPro" id="IPR018060">
    <property type="entry name" value="HTH_AraC"/>
</dbReference>
<dbReference type="SMART" id="SM00448">
    <property type="entry name" value="REC"/>
    <property type="match status" value="1"/>
</dbReference>
<dbReference type="PANTHER" id="PTHR42713:SF3">
    <property type="entry name" value="TRANSCRIPTIONAL REGULATORY PROTEIN HPTR"/>
    <property type="match status" value="1"/>
</dbReference>
<keyword evidence="5" id="KW-0805">Transcription regulation</keyword>
<keyword evidence="4" id="KW-0902">Two-component regulatory system</keyword>
<dbReference type="Gene3D" id="1.10.10.60">
    <property type="entry name" value="Homeodomain-like"/>
    <property type="match status" value="2"/>
</dbReference>
<dbReference type="RefSeq" id="WP_156805336.1">
    <property type="nucleotide sequence ID" value="NZ_JBHSOJ010000016.1"/>
</dbReference>
<dbReference type="CDD" id="cd17536">
    <property type="entry name" value="REC_YesN-like"/>
    <property type="match status" value="1"/>
</dbReference>
<dbReference type="InterPro" id="IPR011006">
    <property type="entry name" value="CheY-like_superfamily"/>
</dbReference>
<feature type="modified residue" description="4-aspartylphosphate" evidence="8">
    <location>
        <position position="55"/>
    </location>
</feature>
<dbReference type="Proteomes" id="UP001596110">
    <property type="component" value="Unassembled WGS sequence"/>
</dbReference>
<evidence type="ECO:0000313" key="12">
    <source>
        <dbReference type="Proteomes" id="UP001596110"/>
    </source>
</evidence>
<evidence type="ECO:0000256" key="6">
    <source>
        <dbReference type="ARBA" id="ARBA00023125"/>
    </source>
</evidence>
<dbReference type="InterPro" id="IPR009057">
    <property type="entry name" value="Homeodomain-like_sf"/>
</dbReference>
<comment type="subcellular location">
    <subcellularLocation>
        <location evidence="1">Cytoplasm</location>
    </subcellularLocation>
</comment>
<dbReference type="InterPro" id="IPR018062">
    <property type="entry name" value="HTH_AraC-typ_CS"/>
</dbReference>
<dbReference type="InterPro" id="IPR051552">
    <property type="entry name" value="HptR"/>
</dbReference>
<keyword evidence="2" id="KW-0963">Cytoplasm</keyword>
<dbReference type="SMART" id="SM00342">
    <property type="entry name" value="HTH_ARAC"/>
    <property type="match status" value="1"/>
</dbReference>
<keyword evidence="7" id="KW-0804">Transcription</keyword>
<gene>
    <name evidence="11" type="ORF">ACFPQ3_06145</name>
</gene>
<evidence type="ECO:0000256" key="1">
    <source>
        <dbReference type="ARBA" id="ARBA00004496"/>
    </source>
</evidence>
<keyword evidence="3 8" id="KW-0597">Phosphoprotein</keyword>
<feature type="domain" description="HTH araC/xylS-type" evidence="9">
    <location>
        <begin position="326"/>
        <end position="424"/>
    </location>
</feature>
<feature type="domain" description="Response regulatory" evidence="10">
    <location>
        <begin position="3"/>
        <end position="120"/>
    </location>
</feature>
<accession>A0ABW0UG03</accession>
<reference evidence="12" key="1">
    <citation type="journal article" date="2019" name="Int. J. Syst. Evol. Microbiol.">
        <title>The Global Catalogue of Microorganisms (GCM) 10K type strain sequencing project: providing services to taxonomists for standard genome sequencing and annotation.</title>
        <authorList>
            <consortium name="The Broad Institute Genomics Platform"/>
            <consortium name="The Broad Institute Genome Sequencing Center for Infectious Disease"/>
            <person name="Wu L."/>
            <person name="Ma J."/>
        </authorList>
    </citation>
    <scope>NUCLEOTIDE SEQUENCE [LARGE SCALE GENOMIC DNA]</scope>
    <source>
        <strain evidence="12">DT43</strain>
    </source>
</reference>
<dbReference type="Gene3D" id="3.40.50.2300">
    <property type="match status" value="1"/>
</dbReference>
<evidence type="ECO:0000313" key="11">
    <source>
        <dbReference type="EMBL" id="MFC5631165.1"/>
    </source>
</evidence>
<dbReference type="Pfam" id="PF12833">
    <property type="entry name" value="HTH_18"/>
    <property type="match status" value="1"/>
</dbReference>
<evidence type="ECO:0000256" key="7">
    <source>
        <dbReference type="ARBA" id="ARBA00023163"/>
    </source>
</evidence>
<keyword evidence="12" id="KW-1185">Reference proteome</keyword>
<protein>
    <submittedName>
        <fullName evidence="11">Response regulator</fullName>
    </submittedName>
</protein>
<organism evidence="11 12">
    <name type="scientific">Streptococcus caledonicus</name>
    <dbReference type="NCBI Taxonomy" id="2614158"/>
    <lineage>
        <taxon>Bacteria</taxon>
        <taxon>Bacillati</taxon>
        <taxon>Bacillota</taxon>
        <taxon>Bacilli</taxon>
        <taxon>Lactobacillales</taxon>
        <taxon>Streptococcaceae</taxon>
        <taxon>Streptococcus</taxon>
    </lineage>
</organism>
<dbReference type="SUPFAM" id="SSF52172">
    <property type="entry name" value="CheY-like"/>
    <property type="match status" value="1"/>
</dbReference>